<organism evidence="9 10">
    <name type="scientific">Sugiyamaella lignohabitans</name>
    <dbReference type="NCBI Taxonomy" id="796027"/>
    <lineage>
        <taxon>Eukaryota</taxon>
        <taxon>Fungi</taxon>
        <taxon>Dikarya</taxon>
        <taxon>Ascomycota</taxon>
        <taxon>Saccharomycotina</taxon>
        <taxon>Dipodascomycetes</taxon>
        <taxon>Dipodascales</taxon>
        <taxon>Trichomonascaceae</taxon>
        <taxon>Sugiyamaella</taxon>
    </lineage>
</organism>
<keyword evidence="10" id="KW-1185">Reference proteome</keyword>
<dbReference type="GO" id="GO:0000981">
    <property type="term" value="F:DNA-binding transcription factor activity, RNA polymerase II-specific"/>
    <property type="evidence" value="ECO:0007669"/>
    <property type="project" value="InterPro"/>
</dbReference>
<dbReference type="CDD" id="cd12148">
    <property type="entry name" value="fungal_TF_MHR"/>
    <property type="match status" value="1"/>
</dbReference>
<dbReference type="SMART" id="SM00066">
    <property type="entry name" value="GAL4"/>
    <property type="match status" value="1"/>
</dbReference>
<evidence type="ECO:0000256" key="4">
    <source>
        <dbReference type="ARBA" id="ARBA00023026"/>
    </source>
</evidence>
<comment type="subcellular location">
    <subcellularLocation>
        <location evidence="1">Nucleus</location>
    </subcellularLocation>
</comment>
<protein>
    <submittedName>
        <fullName evidence="9">Cha4p</fullName>
    </submittedName>
</protein>
<feature type="region of interest" description="Disordered" evidence="7">
    <location>
        <begin position="205"/>
        <end position="232"/>
    </location>
</feature>
<dbReference type="InterPro" id="IPR007219">
    <property type="entry name" value="XnlR_reg_dom"/>
</dbReference>
<evidence type="ECO:0000256" key="7">
    <source>
        <dbReference type="SAM" id="MobiDB-lite"/>
    </source>
</evidence>
<evidence type="ECO:0000313" key="10">
    <source>
        <dbReference type="Proteomes" id="UP000189580"/>
    </source>
</evidence>
<evidence type="ECO:0000256" key="5">
    <source>
        <dbReference type="ARBA" id="ARBA00023163"/>
    </source>
</evidence>
<dbReference type="PANTHER" id="PTHR47338">
    <property type="entry name" value="ZN(II)2CYS6 TRANSCRIPTION FACTOR (EUROFUNG)-RELATED"/>
    <property type="match status" value="1"/>
</dbReference>
<evidence type="ECO:0000313" key="9">
    <source>
        <dbReference type="EMBL" id="ANB14993.1"/>
    </source>
</evidence>
<dbReference type="PANTHER" id="PTHR47338:SF27">
    <property type="entry name" value="ZN(II)2CYS6 TRANSCRIPTION FACTOR (EUROFUNG)"/>
    <property type="match status" value="1"/>
</dbReference>
<dbReference type="RefSeq" id="XP_018737470.1">
    <property type="nucleotide sequence ID" value="XM_018879566.1"/>
</dbReference>
<sequence length="962" mass="105137">MSFIKSPPHDDSLVPNNNHRYPGPDTVGSSISGVNGGGSGINLNNGDGVMGNNSMGLGNGSGQGELGSGQGNANGGGGFSAINFGTGNFKPIPAGSISVPPSSMSPPGPTGGPTGGPKNFSFVANPVNPTNNSSKDKKKLVVACAGCRKKKIKCSGHRPACTNCLRINVECEYPIVRNRGSRYGYTKMLSRRLDALRVYCSEDLSEGSSPVSQISQSSNTSNSGGAPIGSSLNRALPITDEQQLMRQISSKSDQEAHHLHHLAEINLQKSSLSSQQGISGLSDLMTTTTAEDKRAANIITGLKSGPPTRKGSPEIDSLLPPSDIVIHLAEVYFKYIHNQTYSFLHKPTFMIRLRRGDVNRGLVLALCGLAARFSRHPKITKSGQNAHKAGEVFAERARQVLSREFDSPSVEAVQAMICLTQHDFFKHKGGKAMIYISMAMPMALNLGLNKELPDDSPATWLERECRRRTFWSLVVLDRLGHATSTYPIQLDEISDILLPCPYHNFENNIPTLTTTFANRDLSIPSHRDLDVFSYHMEATLIWNKINRYVSSKNNESTPPWKSDSKFAALEQEYLHLKNDVVPSKFKYSKGTLNELSALNRAGTYLHLHTELLAAQFLLYRTVYPYDPSRYSFPDKPPKEFIEKAVCNVQDAANSMAAIVSDILQLEDTTVAPFISFCVFTVSSVHVALSFSPDAVVAGRAKQNLALTLRLLVILREYWYIVGVWCVMLKDRYTKKLAVSKEGAARRQLQGGVSSDRIEFSETDGAHGDDDDEDGDKTTPTSLSRPSTPPAYLPEDLIKHGTSSNIGSTATTRPGSPFSTKPGLGSFHEFPGDQLPAKRIKVDMSTSNSHEQYTDHQPDADIHLGERQQLPSQDIPFSISGQPSSGAPSEMGTADILHDDGAEWLNALDSRNFFDFGSLYNFDSTIARPLPEVPAMQFNADKEQSILEHILENVMDKVPDDLY</sequence>
<dbReference type="GO" id="GO:0003677">
    <property type="term" value="F:DNA binding"/>
    <property type="evidence" value="ECO:0007669"/>
    <property type="project" value="InterPro"/>
</dbReference>
<evidence type="ECO:0000256" key="2">
    <source>
        <dbReference type="ARBA" id="ARBA00022723"/>
    </source>
</evidence>
<dbReference type="AlphaFoldDB" id="A0A167F9G0"/>
<dbReference type="KEGG" id="slb:AWJ20_2612"/>
<evidence type="ECO:0000256" key="3">
    <source>
        <dbReference type="ARBA" id="ARBA00023015"/>
    </source>
</evidence>
<feature type="compositionally biased region" description="Basic and acidic residues" evidence="7">
    <location>
        <begin position="755"/>
        <end position="767"/>
    </location>
</feature>
<dbReference type="GO" id="GO:0005634">
    <property type="term" value="C:nucleus"/>
    <property type="evidence" value="ECO:0007669"/>
    <property type="project" value="UniProtKB-SubCell"/>
</dbReference>
<keyword evidence="6" id="KW-0539">Nucleus</keyword>
<keyword evidence="4" id="KW-0843">Virulence</keyword>
<dbReference type="InterPro" id="IPR001138">
    <property type="entry name" value="Zn2Cys6_DnaBD"/>
</dbReference>
<dbReference type="Pfam" id="PF00172">
    <property type="entry name" value="Zn_clus"/>
    <property type="match status" value="1"/>
</dbReference>
<dbReference type="GO" id="GO:0006351">
    <property type="term" value="P:DNA-templated transcription"/>
    <property type="evidence" value="ECO:0007669"/>
    <property type="project" value="InterPro"/>
</dbReference>
<evidence type="ECO:0000256" key="6">
    <source>
        <dbReference type="ARBA" id="ARBA00023242"/>
    </source>
</evidence>
<dbReference type="PROSITE" id="PS50048">
    <property type="entry name" value="ZN2_CY6_FUNGAL_2"/>
    <property type="match status" value="1"/>
</dbReference>
<feature type="compositionally biased region" description="Gly residues" evidence="7">
    <location>
        <begin position="57"/>
        <end position="71"/>
    </location>
</feature>
<dbReference type="SMART" id="SM00906">
    <property type="entry name" value="Fungal_trans"/>
    <property type="match status" value="1"/>
</dbReference>
<feature type="compositionally biased region" description="Polar residues" evidence="7">
    <location>
        <begin position="800"/>
        <end position="818"/>
    </location>
</feature>
<dbReference type="OrthoDB" id="39175at2759"/>
<dbReference type="CDD" id="cd00067">
    <property type="entry name" value="GAL4"/>
    <property type="match status" value="1"/>
</dbReference>
<keyword evidence="3" id="KW-0805">Transcription regulation</keyword>
<name>A0A167F9G0_9ASCO</name>
<dbReference type="Proteomes" id="UP000189580">
    <property type="component" value="Chromosome b"/>
</dbReference>
<reference evidence="9 10" key="1">
    <citation type="submission" date="2016-02" db="EMBL/GenBank/DDBJ databases">
        <title>Complete genome sequence and transcriptome regulation of the pentose utilising yeast Sugiyamaella lignohabitans.</title>
        <authorList>
            <person name="Bellasio M."/>
            <person name="Peymann A."/>
            <person name="Valli M."/>
            <person name="Sipitzky M."/>
            <person name="Graf A."/>
            <person name="Sauer M."/>
            <person name="Marx H."/>
            <person name="Mattanovich D."/>
        </authorList>
    </citation>
    <scope>NUCLEOTIDE SEQUENCE [LARGE SCALE GENOMIC DNA]</scope>
    <source>
        <strain evidence="9 10">CBS 10342</strain>
    </source>
</reference>
<feature type="domain" description="Zn(2)-C6 fungal-type" evidence="8">
    <location>
        <begin position="143"/>
        <end position="173"/>
    </location>
</feature>
<dbReference type="SUPFAM" id="SSF57701">
    <property type="entry name" value="Zn2/Cys6 DNA-binding domain"/>
    <property type="match status" value="1"/>
</dbReference>
<keyword evidence="2" id="KW-0479">Metal-binding</keyword>
<feature type="region of interest" description="Disordered" evidence="7">
    <location>
        <begin position="1"/>
        <end position="27"/>
    </location>
</feature>
<dbReference type="Pfam" id="PF04082">
    <property type="entry name" value="Fungal_trans"/>
    <property type="match status" value="1"/>
</dbReference>
<dbReference type="InterPro" id="IPR036864">
    <property type="entry name" value="Zn2-C6_fun-type_DNA-bd_sf"/>
</dbReference>
<dbReference type="GeneID" id="30034543"/>
<feature type="region of interest" description="Disordered" evidence="7">
    <location>
        <begin position="96"/>
        <end position="117"/>
    </location>
</feature>
<keyword evidence="5" id="KW-0804">Transcription</keyword>
<feature type="region of interest" description="Disordered" evidence="7">
    <location>
        <begin position="52"/>
        <end position="71"/>
    </location>
</feature>
<dbReference type="InterPro" id="IPR050815">
    <property type="entry name" value="TF_fung"/>
</dbReference>
<evidence type="ECO:0000259" key="8">
    <source>
        <dbReference type="PROSITE" id="PS50048"/>
    </source>
</evidence>
<evidence type="ECO:0000256" key="1">
    <source>
        <dbReference type="ARBA" id="ARBA00004123"/>
    </source>
</evidence>
<dbReference type="EMBL" id="CP014503">
    <property type="protein sequence ID" value="ANB14993.1"/>
    <property type="molecule type" value="Genomic_DNA"/>
</dbReference>
<feature type="region of interest" description="Disordered" evidence="7">
    <location>
        <begin position="747"/>
        <end position="831"/>
    </location>
</feature>
<proteinExistence type="predicted"/>
<dbReference type="Gene3D" id="4.10.240.10">
    <property type="entry name" value="Zn(2)-C6 fungal-type DNA-binding domain"/>
    <property type="match status" value="1"/>
</dbReference>
<gene>
    <name evidence="9" type="primary">CHA4</name>
    <name evidence="9" type="ORF">AWJ20_2612</name>
</gene>
<accession>A0A167F9G0</accession>
<feature type="compositionally biased region" description="Low complexity" evidence="7">
    <location>
        <begin position="206"/>
        <end position="224"/>
    </location>
</feature>
<dbReference type="PROSITE" id="PS00463">
    <property type="entry name" value="ZN2_CY6_FUNGAL_1"/>
    <property type="match status" value="1"/>
</dbReference>
<dbReference type="GO" id="GO:0008270">
    <property type="term" value="F:zinc ion binding"/>
    <property type="evidence" value="ECO:0007669"/>
    <property type="project" value="InterPro"/>
</dbReference>